<evidence type="ECO:0000313" key="2">
    <source>
        <dbReference type="EMBL" id="KXW59149.1"/>
    </source>
</evidence>
<dbReference type="InterPro" id="IPR001584">
    <property type="entry name" value="Integrase_cat-core"/>
</dbReference>
<dbReference type="InterPro" id="IPR012337">
    <property type="entry name" value="RNaseH-like_sf"/>
</dbReference>
<dbReference type="InterPro" id="IPR036397">
    <property type="entry name" value="RNaseH_sf"/>
</dbReference>
<dbReference type="Proteomes" id="UP000075653">
    <property type="component" value="Unassembled WGS sequence"/>
</dbReference>
<keyword evidence="4" id="KW-1185">Reference proteome</keyword>
<dbReference type="GO" id="GO:0003676">
    <property type="term" value="F:nucleic acid binding"/>
    <property type="evidence" value="ECO:0007669"/>
    <property type="project" value="InterPro"/>
</dbReference>
<dbReference type="PANTHER" id="PTHR35004">
    <property type="entry name" value="TRANSPOSASE RV3428C-RELATED"/>
    <property type="match status" value="1"/>
</dbReference>
<dbReference type="Gene3D" id="3.30.420.10">
    <property type="entry name" value="Ribonuclease H-like superfamily/Ribonuclease H"/>
    <property type="match status" value="1"/>
</dbReference>
<dbReference type="EMBL" id="LRRD01000005">
    <property type="protein sequence ID" value="KXW59149.1"/>
    <property type="molecule type" value="Genomic_DNA"/>
</dbReference>
<name>A0A8F3E0E0_9PROT</name>
<reference evidence="3" key="2">
    <citation type="submission" date="2021-02" db="EMBL/GenBank/DDBJ databases">
        <title>Comparative genomics of Ferrovum myxofaciens strains, predominant extremophile bacteria forming large biofilm stalactites in acid mine ecosystems.</title>
        <authorList>
            <person name="Burkartova K."/>
            <person name="Ridl J."/>
            <person name="Pajer P."/>
            <person name="Falteisek L."/>
        </authorList>
    </citation>
    <scope>NUCLEOTIDE SEQUENCE</scope>
    <source>
        <strain evidence="3">MI1III</strain>
    </source>
</reference>
<evidence type="ECO:0000313" key="4">
    <source>
        <dbReference type="Proteomes" id="UP000075653"/>
    </source>
</evidence>
<evidence type="ECO:0000313" key="3">
    <source>
        <dbReference type="EMBL" id="QWY78602.1"/>
    </source>
</evidence>
<gene>
    <name evidence="2" type="ORF">FEMY_03750</name>
    <name evidence="3" type="ORF">JZL65_05950</name>
</gene>
<dbReference type="AlphaFoldDB" id="A0A8F3E0E0"/>
<protein>
    <submittedName>
        <fullName evidence="3">IS481 family transposase</fullName>
    </submittedName>
    <submittedName>
        <fullName evidence="2">Integrase core domain protein</fullName>
    </submittedName>
</protein>
<feature type="domain" description="Integrase catalytic" evidence="1">
    <location>
        <begin position="173"/>
        <end position="343"/>
    </location>
</feature>
<dbReference type="PATRIC" id="fig|1789004.3.peg.374"/>
<evidence type="ECO:0000259" key="1">
    <source>
        <dbReference type="PROSITE" id="PS50994"/>
    </source>
</evidence>
<organism evidence="2 4">
    <name type="scientific">Ferrovum myxofaciens</name>
    <dbReference type="NCBI Taxonomy" id="416213"/>
    <lineage>
        <taxon>Bacteria</taxon>
        <taxon>Pseudomonadati</taxon>
        <taxon>Pseudomonadota</taxon>
        <taxon>Betaproteobacteria</taxon>
        <taxon>Ferrovales</taxon>
        <taxon>Ferrovaceae</taxon>
        <taxon>Ferrovum</taxon>
    </lineage>
</organism>
<dbReference type="SUPFAM" id="SSF53098">
    <property type="entry name" value="Ribonuclease H-like"/>
    <property type="match status" value="1"/>
</dbReference>
<accession>A0A149W0Y8</accession>
<dbReference type="GO" id="GO:0015074">
    <property type="term" value="P:DNA integration"/>
    <property type="evidence" value="ECO:0007669"/>
    <property type="project" value="InterPro"/>
</dbReference>
<dbReference type="PANTHER" id="PTHR35004:SF6">
    <property type="entry name" value="TRANSPOSASE"/>
    <property type="match status" value="1"/>
</dbReference>
<dbReference type="EMBL" id="CP071137">
    <property type="protein sequence ID" value="QWY78602.1"/>
    <property type="molecule type" value="Genomic_DNA"/>
</dbReference>
<proteinExistence type="predicted"/>
<accession>A0A8F3E0E0</accession>
<sequence length="478" mass="54811">MKPNDPNHRDRWAQLRFAIIGPLFASPPADGELSGKLNELASRTWAHPVTGLPVRFGLSTIERWYYRARRADDPVGVLKNRPGSHFGTFPCLALEVREQLVGQYQEHPGWTVKLHHDNLISQNRENTLEVPSYPTIRRFLRSRGLFRAHRPKRQTPGALAAQERLEQREVRSYEVAHVHGLWHLDFHHCSRPILRRSGEWDKPLLLGIMDDHSRLVCHLQWYWGEAAEHLVHGLCQAIMKRGLPRCLMTDNGAAMIAAETVQGLEDLGILHQKTLPYSAYQNGKQEFLWSRVESRLMAMLEGEENLTLKSLNLATQAWVEQEYNRTLHSEIRCTPMERYLQAPQVGRPSPSAEELECAFRLKVSRKQRRCDGTLMLEGQRFEIPSRYRNLETVHLRYARWDLSRVDMMDPRNDQILCAIHPLNKTANASGNRRRFESPGPSLSSAPATGMAPLLRELMAEYAASGLPPAYLPTEEEQP</sequence>
<reference evidence="2 4" key="1">
    <citation type="submission" date="2016-01" db="EMBL/GenBank/DDBJ databases">
        <title>Genome sequence of the acidophilic iron oxidising Ferrovum strain Z-31.</title>
        <authorList>
            <person name="Poehlein A."/>
            <person name="Ullrich S.R."/>
            <person name="Schloemann M."/>
            <person name="Muehling M."/>
            <person name="Daniel R."/>
        </authorList>
    </citation>
    <scope>NUCLEOTIDE SEQUENCE [LARGE SCALE GENOMIC DNA]</scope>
    <source>
        <strain evidence="2 4">Z-31</strain>
    </source>
</reference>
<dbReference type="RefSeq" id="WP_062187412.1">
    <property type="nucleotide sequence ID" value="NZ_CP053675.1"/>
</dbReference>
<dbReference type="PROSITE" id="PS50994">
    <property type="entry name" value="INTEGRASE"/>
    <property type="match status" value="1"/>
</dbReference>
<dbReference type="Proteomes" id="UP000683551">
    <property type="component" value="Chromosome"/>
</dbReference>